<evidence type="ECO:0000313" key="1">
    <source>
        <dbReference type="EMBL" id="CAD7701226.1"/>
    </source>
</evidence>
<dbReference type="EMBL" id="CAJHUC010001464">
    <property type="protein sequence ID" value="CAD7701226.1"/>
    <property type="molecule type" value="Genomic_DNA"/>
</dbReference>
<dbReference type="Proteomes" id="UP000708148">
    <property type="component" value="Unassembled WGS sequence"/>
</dbReference>
<dbReference type="OrthoDB" id="572708at2759"/>
<reference evidence="1" key="1">
    <citation type="submission" date="2020-12" db="EMBL/GenBank/DDBJ databases">
        <authorList>
            <person name="Iha C."/>
        </authorList>
    </citation>
    <scope>NUCLEOTIDE SEQUENCE</scope>
</reference>
<comment type="caution">
    <text evidence="1">The sequence shown here is derived from an EMBL/GenBank/DDBJ whole genome shotgun (WGS) entry which is preliminary data.</text>
</comment>
<gene>
    <name evidence="1" type="ORF">OSTQU699_LOCUS6585</name>
</gene>
<proteinExistence type="predicted"/>
<keyword evidence="2" id="KW-1185">Reference proteome</keyword>
<accession>A0A8S1J0P7</accession>
<evidence type="ECO:0000313" key="2">
    <source>
        <dbReference type="Proteomes" id="UP000708148"/>
    </source>
</evidence>
<organism evidence="1 2">
    <name type="scientific">Ostreobium quekettii</name>
    <dbReference type="NCBI Taxonomy" id="121088"/>
    <lineage>
        <taxon>Eukaryota</taxon>
        <taxon>Viridiplantae</taxon>
        <taxon>Chlorophyta</taxon>
        <taxon>core chlorophytes</taxon>
        <taxon>Ulvophyceae</taxon>
        <taxon>TCBD clade</taxon>
        <taxon>Bryopsidales</taxon>
        <taxon>Ostreobineae</taxon>
        <taxon>Ostreobiaceae</taxon>
        <taxon>Ostreobium</taxon>
    </lineage>
</organism>
<protein>
    <submittedName>
        <fullName evidence="1">Uncharacterized protein</fullName>
    </submittedName>
</protein>
<sequence>MHRHAAHGQGFPKSIGLCGEGTCSEVPIMFGPQGEPNGVGPVANTVPLGTEGGYPEMISFCGEGKCVTVCVFSMGPTGMAEAMEANLGVGAMGDWPASIGVCGHGMCKAVPVNVEGGVAVSVGPVDKCDDIGAPGAYPADVGVCGLGMCVAVPVVCEGTAPCECPASG</sequence>
<name>A0A8S1J0P7_9CHLO</name>
<dbReference type="AlphaFoldDB" id="A0A8S1J0P7"/>